<dbReference type="PANTHER" id="PTHR24201">
    <property type="entry name" value="ANK_REP_REGION DOMAIN-CONTAINING PROTEIN"/>
    <property type="match status" value="1"/>
</dbReference>
<dbReference type="InterPro" id="IPR036770">
    <property type="entry name" value="Ankyrin_rpt-contain_sf"/>
</dbReference>
<evidence type="ECO:0000313" key="7">
    <source>
        <dbReference type="WBParaSite" id="HDID_0000459901-mRNA-1"/>
    </source>
</evidence>
<keyword evidence="4" id="KW-0812">Transmembrane</keyword>
<name>A0A0R3SI34_HYMDI</name>
<feature type="transmembrane region" description="Helical" evidence="4">
    <location>
        <begin position="376"/>
        <end position="398"/>
    </location>
</feature>
<proteinExistence type="predicted"/>
<keyword evidence="2 3" id="KW-0040">ANK repeat</keyword>
<dbReference type="EMBL" id="UYSG01001833">
    <property type="protein sequence ID" value="VDL51942.1"/>
    <property type="molecule type" value="Genomic_DNA"/>
</dbReference>
<feature type="repeat" description="ANK" evidence="3">
    <location>
        <begin position="233"/>
        <end position="265"/>
    </location>
</feature>
<dbReference type="SMART" id="SM00248">
    <property type="entry name" value="ANK"/>
    <property type="match status" value="3"/>
</dbReference>
<dbReference type="InterPro" id="IPR050776">
    <property type="entry name" value="Ank_Repeat/CDKN_Inhibitor"/>
</dbReference>
<evidence type="ECO:0000313" key="6">
    <source>
        <dbReference type="Proteomes" id="UP000274504"/>
    </source>
</evidence>
<dbReference type="WBParaSite" id="HDID_0000459901-mRNA-1">
    <property type="protein sequence ID" value="HDID_0000459901-mRNA-1"/>
    <property type="gene ID" value="HDID_0000459901"/>
</dbReference>
<dbReference type="PROSITE" id="PS50088">
    <property type="entry name" value="ANK_REPEAT"/>
    <property type="match status" value="2"/>
</dbReference>
<reference evidence="5 6" key="2">
    <citation type="submission" date="2018-11" db="EMBL/GenBank/DDBJ databases">
        <authorList>
            <consortium name="Pathogen Informatics"/>
        </authorList>
    </citation>
    <scope>NUCLEOTIDE SEQUENCE [LARGE SCALE GENOMIC DNA]</scope>
</reference>
<dbReference type="SUPFAM" id="SSF51735">
    <property type="entry name" value="NAD(P)-binding Rossmann-fold domains"/>
    <property type="match status" value="1"/>
</dbReference>
<dbReference type="STRING" id="6216.A0A0R3SI34"/>
<keyword evidence="4" id="KW-0472">Membrane</keyword>
<organism evidence="7">
    <name type="scientific">Hymenolepis diminuta</name>
    <name type="common">Rat tapeworm</name>
    <dbReference type="NCBI Taxonomy" id="6216"/>
    <lineage>
        <taxon>Eukaryota</taxon>
        <taxon>Metazoa</taxon>
        <taxon>Spiralia</taxon>
        <taxon>Lophotrochozoa</taxon>
        <taxon>Platyhelminthes</taxon>
        <taxon>Cestoda</taxon>
        <taxon>Eucestoda</taxon>
        <taxon>Cyclophyllidea</taxon>
        <taxon>Hymenolepididae</taxon>
        <taxon>Hymenolepis</taxon>
    </lineage>
</organism>
<dbReference type="SUPFAM" id="SSF48403">
    <property type="entry name" value="Ankyrin repeat"/>
    <property type="match status" value="1"/>
</dbReference>
<evidence type="ECO:0000256" key="3">
    <source>
        <dbReference type="PROSITE-ProRule" id="PRU00023"/>
    </source>
</evidence>
<dbReference type="Gene3D" id="3.40.50.720">
    <property type="entry name" value="NAD(P)-binding Rossmann-like Domain"/>
    <property type="match status" value="1"/>
</dbReference>
<dbReference type="PANTHER" id="PTHR24201:SF17">
    <property type="entry name" value="ANKYRIN REPEAT DOMAIN-CONTAINING PROTEIN 10-LIKE ISOFORM X1"/>
    <property type="match status" value="1"/>
</dbReference>
<feature type="repeat" description="ANK" evidence="3">
    <location>
        <begin position="266"/>
        <end position="298"/>
    </location>
</feature>
<dbReference type="Pfam" id="PF00023">
    <property type="entry name" value="Ank"/>
    <property type="match status" value="1"/>
</dbReference>
<dbReference type="PROSITE" id="PS50297">
    <property type="entry name" value="ANK_REP_REGION"/>
    <property type="match status" value="2"/>
</dbReference>
<keyword evidence="1" id="KW-0677">Repeat</keyword>
<accession>A0A0R3SI34</accession>
<protein>
    <submittedName>
        <fullName evidence="7">ANK_REP_REGION domain-containing protein</fullName>
    </submittedName>
</protein>
<gene>
    <name evidence="5" type="ORF">HDID_LOCUS4597</name>
</gene>
<dbReference type="AlphaFoldDB" id="A0A0R3SI34"/>
<reference evidence="7" key="1">
    <citation type="submission" date="2017-02" db="UniProtKB">
        <authorList>
            <consortium name="WormBaseParasite"/>
        </authorList>
    </citation>
    <scope>IDENTIFICATION</scope>
</reference>
<evidence type="ECO:0000256" key="1">
    <source>
        <dbReference type="ARBA" id="ARBA00022737"/>
    </source>
</evidence>
<evidence type="ECO:0000313" key="5">
    <source>
        <dbReference type="EMBL" id="VDL51942.1"/>
    </source>
</evidence>
<dbReference type="Pfam" id="PF12796">
    <property type="entry name" value="Ank_2"/>
    <property type="match status" value="1"/>
</dbReference>
<evidence type="ECO:0000256" key="2">
    <source>
        <dbReference type="ARBA" id="ARBA00023043"/>
    </source>
</evidence>
<keyword evidence="4" id="KW-1133">Transmembrane helix</keyword>
<evidence type="ECO:0000256" key="4">
    <source>
        <dbReference type="SAM" id="Phobius"/>
    </source>
</evidence>
<dbReference type="InterPro" id="IPR002110">
    <property type="entry name" value="Ankyrin_rpt"/>
</dbReference>
<dbReference type="Proteomes" id="UP000274504">
    <property type="component" value="Unassembled WGS sequence"/>
</dbReference>
<dbReference type="InterPro" id="IPR036291">
    <property type="entry name" value="NAD(P)-bd_dom_sf"/>
</dbReference>
<sequence length="420" mass="46455">MDGRIALVTEANSGIGYCCSLALARFRAEVHVLCRNSQRAEETKKSILNVQVHVDISEPRCLAAFCKELRRKNKDSAFCSGGMQTWKPNAHDPELHHNPIANGDFDGTSVYAQNKHQGYPEGRTPVQTHLTLTQTHGSEGEKQDFMAKIAVVAEPYTSDFQNEILCQYPIHYLSHVGDAIGLEQCLIRTNFSPFDVDTLNYWTPAHWAASANQLDCLTVLARAGAIDVAAQRSLLTPLHVAAEMGFEDSVILLIRSGARVNTQDSTGDTALHKAARQGYVGCMKILLEAGACTDIRNFYKRTASETAAINGHFTFSSIMNEANRIMKQENQIPQNNNTDTNSNIMFSCKRSRDSLATVGTLDGDLSDKRLRFSGKYSKPLLCVFLLLLPPLCAFSFAYPSFSSAHRRRRNSGMLNPLKSS</sequence>
<dbReference type="Gene3D" id="1.25.40.20">
    <property type="entry name" value="Ankyrin repeat-containing domain"/>
    <property type="match status" value="1"/>
</dbReference>
<dbReference type="OrthoDB" id="5402602at2759"/>